<feature type="non-terminal residue" evidence="1">
    <location>
        <position position="51"/>
    </location>
</feature>
<reference evidence="1" key="1">
    <citation type="submission" date="2018-05" db="EMBL/GenBank/DDBJ databases">
        <authorList>
            <person name="Lanie J.A."/>
            <person name="Ng W.-L."/>
            <person name="Kazmierczak K.M."/>
            <person name="Andrzejewski T.M."/>
            <person name="Davidsen T.M."/>
            <person name="Wayne K.J."/>
            <person name="Tettelin H."/>
            <person name="Glass J.I."/>
            <person name="Rusch D."/>
            <person name="Podicherti R."/>
            <person name="Tsui H.-C.T."/>
            <person name="Winkler M.E."/>
        </authorList>
    </citation>
    <scope>NUCLEOTIDE SEQUENCE</scope>
</reference>
<sequence>MLTALFATLFLTGLLHPEIINARQSVGILSVNINYPSKGLNWLKLFLREEL</sequence>
<proteinExistence type="predicted"/>
<accession>A0A382R756</accession>
<gene>
    <name evidence="1" type="ORF">METZ01_LOCUS346413</name>
</gene>
<protein>
    <submittedName>
        <fullName evidence="1">Uncharacterized protein</fullName>
    </submittedName>
</protein>
<dbReference type="AlphaFoldDB" id="A0A382R756"/>
<dbReference type="EMBL" id="UINC01119611">
    <property type="protein sequence ID" value="SVC93559.1"/>
    <property type="molecule type" value="Genomic_DNA"/>
</dbReference>
<organism evidence="1">
    <name type="scientific">marine metagenome</name>
    <dbReference type="NCBI Taxonomy" id="408172"/>
    <lineage>
        <taxon>unclassified sequences</taxon>
        <taxon>metagenomes</taxon>
        <taxon>ecological metagenomes</taxon>
    </lineage>
</organism>
<name>A0A382R756_9ZZZZ</name>
<evidence type="ECO:0000313" key="1">
    <source>
        <dbReference type="EMBL" id="SVC93559.1"/>
    </source>
</evidence>